<dbReference type="Proteomes" id="UP000297149">
    <property type="component" value="Chromosome"/>
</dbReference>
<reference evidence="6" key="1">
    <citation type="submission" date="2019-02" db="EMBL/GenBank/DDBJ databases">
        <title>Isolation and identification of novel species under the genus Muribaculum.</title>
        <authorList>
            <person name="Miyake S."/>
            <person name="Ding Y."/>
            <person name="Low A."/>
            <person name="Soh M."/>
            <person name="Seedorf H."/>
        </authorList>
    </citation>
    <scope>NUCLEOTIDE SEQUENCE [LARGE SCALE GENOMIC DNA]</scope>
    <source>
        <strain evidence="6">H5</strain>
    </source>
</reference>
<dbReference type="PANTHER" id="PTHR20963:SF8">
    <property type="entry name" value="MULTIPLE INOSITOL POLYPHOSPHATE PHOSPHATASE 1"/>
    <property type="match status" value="1"/>
</dbReference>
<protein>
    <submittedName>
        <fullName evidence="5">Histidine acid phosphatase</fullName>
    </submittedName>
</protein>
<organism evidence="5 6">
    <name type="scientific">Duncaniella dubosii</name>
    <dbReference type="NCBI Taxonomy" id="2518971"/>
    <lineage>
        <taxon>Bacteria</taxon>
        <taxon>Pseudomonadati</taxon>
        <taxon>Bacteroidota</taxon>
        <taxon>Bacteroidia</taxon>
        <taxon>Bacteroidales</taxon>
        <taxon>Muribaculaceae</taxon>
        <taxon>Duncaniella</taxon>
    </lineage>
</organism>
<gene>
    <name evidence="5" type="ORF">E7747_05800</name>
</gene>
<dbReference type="SUPFAM" id="SSF53254">
    <property type="entry name" value="Phosphoglycerate mutase-like"/>
    <property type="match status" value="1"/>
</dbReference>
<dbReference type="GO" id="GO:0016020">
    <property type="term" value="C:membrane"/>
    <property type="evidence" value="ECO:0007669"/>
    <property type="project" value="UniProtKB-SubCell"/>
</dbReference>
<keyword evidence="2 4" id="KW-0732">Signal</keyword>
<feature type="chain" id="PRO_5020856794" evidence="4">
    <location>
        <begin position="21"/>
        <end position="445"/>
    </location>
</feature>
<keyword evidence="3" id="KW-0472">Membrane</keyword>
<evidence type="ECO:0000313" key="5">
    <source>
        <dbReference type="EMBL" id="QCD41840.1"/>
    </source>
</evidence>
<dbReference type="PANTHER" id="PTHR20963">
    <property type="entry name" value="MULTIPLE INOSITOL POLYPHOSPHATE PHOSPHATASE-RELATED"/>
    <property type="match status" value="1"/>
</dbReference>
<feature type="signal peptide" evidence="4">
    <location>
        <begin position="1"/>
        <end position="20"/>
    </location>
</feature>
<dbReference type="InterPro" id="IPR029033">
    <property type="entry name" value="His_PPase_superfam"/>
</dbReference>
<keyword evidence="6" id="KW-1185">Reference proteome</keyword>
<name>A0A4P7W339_9BACT</name>
<dbReference type="EMBL" id="CP039396">
    <property type="protein sequence ID" value="QCD41840.1"/>
    <property type="molecule type" value="Genomic_DNA"/>
</dbReference>
<sequence length="445" mass="50816">MNRIFIGVFMAIAGTLCSHAEIAADVDRYQAGSQYYAYPVTDDNAPVLSSSPEGYEPFHIEHYGRHGSRWLTADELYMRPVDYLRQADMKGKLTERGRLLLKQLIFVSEVAKNKAGELTPLGHRQHRQIARRMVKNFPEIYRAGNYVNANSTVVIRCILSMASEIAELKAIEPGLNVKCDASMETQNTLNYNHLDIPAQQLIATATSELSENFSARPRDISSFTELVFNDAAWAKDSIDSRSVFKSVFEVAVNAQSHDNLYELYDFFTPGELRDEWVERNAEWYVTACNTPLTSGRVPYSQRYLLRSIIEGADSAIVSNKVGANLRFGHESVLLPLITLMEINNVDYSTDNIDNLANNWRNFEFFPMASNIQIVFYRPVIQAHNSGYRLSSNDEQTGSDILVKILLNEKEVPFPIKTTSYPYYKWDDLRSYYDNKFNGFKDKFQE</sequence>
<dbReference type="Gene3D" id="3.40.50.1240">
    <property type="entry name" value="Phosphoglycerate mutase-like"/>
    <property type="match status" value="1"/>
</dbReference>
<evidence type="ECO:0000256" key="4">
    <source>
        <dbReference type="SAM" id="SignalP"/>
    </source>
</evidence>
<evidence type="ECO:0000256" key="1">
    <source>
        <dbReference type="ARBA" id="ARBA00004370"/>
    </source>
</evidence>
<evidence type="ECO:0000256" key="3">
    <source>
        <dbReference type="ARBA" id="ARBA00023136"/>
    </source>
</evidence>
<dbReference type="RefSeq" id="WP_136414702.1">
    <property type="nucleotide sequence ID" value="NZ_CP039396.1"/>
</dbReference>
<evidence type="ECO:0000313" key="6">
    <source>
        <dbReference type="Proteomes" id="UP000297149"/>
    </source>
</evidence>
<comment type="subcellular location">
    <subcellularLocation>
        <location evidence="1">Membrane</location>
    </subcellularLocation>
</comment>
<proteinExistence type="predicted"/>
<dbReference type="AlphaFoldDB" id="A0A4P7W339"/>
<accession>A0A4P7W339</accession>
<evidence type="ECO:0000256" key="2">
    <source>
        <dbReference type="ARBA" id="ARBA00022729"/>
    </source>
</evidence>
<dbReference type="KEGG" id="ddb:E7747_05800"/>